<dbReference type="Pfam" id="PF01370">
    <property type="entry name" value="Epimerase"/>
    <property type="match status" value="1"/>
</dbReference>
<gene>
    <name evidence="4" type="ORF">BDV96DRAFT_639669</name>
</gene>
<accession>A0A6A5ZTT5</accession>
<dbReference type="InterPro" id="IPR050425">
    <property type="entry name" value="NAD(P)_dehydrat-like"/>
</dbReference>
<dbReference type="OrthoDB" id="2735536at2759"/>
<keyword evidence="1" id="KW-0560">Oxidoreductase</keyword>
<dbReference type="InterPro" id="IPR001509">
    <property type="entry name" value="Epimerase_deHydtase"/>
</dbReference>
<proteinExistence type="inferred from homology"/>
<keyword evidence="5" id="KW-1185">Reference proteome</keyword>
<dbReference type="Proteomes" id="UP000799770">
    <property type="component" value="Unassembled WGS sequence"/>
</dbReference>
<name>A0A6A5ZTT5_9PLEO</name>
<dbReference type="SUPFAM" id="SSF51735">
    <property type="entry name" value="NAD(P)-binding Rossmann-fold domains"/>
    <property type="match status" value="1"/>
</dbReference>
<sequence>MPTVPPGGLILVTGANGYIAGASIQVFLDKGYKVRGTVRNAEKNQWMLKHYGPNFSLASVPEMGIEGAFDEVVKGVDGIAHIASAVVFKPDPKEVIPPMITSAVGILKSAAKEPRVKSVVYTSSQAASVPIPTMYQAEPYELKEWTYYEDSKEAWTLPQSSEFPRMLLNYAASKLEAEQASWAWVKENKPNFTFNVVVPNINFGAATSPLHTGFGSSAGLLKLLWQGHTIGTTMIPSQWFIDVDEDGLLHLAALTLPDVANERIYAMVGKFLWNDILAIFRKEAPDRKFIDDLEEKLDQGVIHNERSLELLKRLGQTHGFNSLEVVIKKWIKQMLQVENEEMPETEGDRMAKLLT</sequence>
<protein>
    <submittedName>
        <fullName evidence="4">NAD dependent epimerase/dehydratase family protein</fullName>
    </submittedName>
</protein>
<evidence type="ECO:0000256" key="2">
    <source>
        <dbReference type="ARBA" id="ARBA00023445"/>
    </source>
</evidence>
<dbReference type="GO" id="GO:0016616">
    <property type="term" value="F:oxidoreductase activity, acting on the CH-OH group of donors, NAD or NADP as acceptor"/>
    <property type="evidence" value="ECO:0007669"/>
    <property type="project" value="TreeGrafter"/>
</dbReference>
<dbReference type="InterPro" id="IPR036291">
    <property type="entry name" value="NAD(P)-bd_dom_sf"/>
</dbReference>
<feature type="domain" description="NAD-dependent epimerase/dehydratase" evidence="3">
    <location>
        <begin position="10"/>
        <end position="193"/>
    </location>
</feature>
<evidence type="ECO:0000313" key="4">
    <source>
        <dbReference type="EMBL" id="KAF2123122.1"/>
    </source>
</evidence>
<dbReference type="PANTHER" id="PTHR10366">
    <property type="entry name" value="NAD DEPENDENT EPIMERASE/DEHYDRATASE"/>
    <property type="match status" value="1"/>
</dbReference>
<dbReference type="AlphaFoldDB" id="A0A6A5ZTT5"/>
<dbReference type="PANTHER" id="PTHR10366:SF562">
    <property type="entry name" value="ALDEHYDE REDUCTASE II (AFU_ORTHOLOGUE AFUA_1G11360)"/>
    <property type="match status" value="1"/>
</dbReference>
<dbReference type="Gene3D" id="3.40.50.720">
    <property type="entry name" value="NAD(P)-binding Rossmann-like Domain"/>
    <property type="match status" value="1"/>
</dbReference>
<evidence type="ECO:0000313" key="5">
    <source>
        <dbReference type="Proteomes" id="UP000799770"/>
    </source>
</evidence>
<dbReference type="EMBL" id="ML977310">
    <property type="protein sequence ID" value="KAF2123122.1"/>
    <property type="molecule type" value="Genomic_DNA"/>
</dbReference>
<reference evidence="4" key="1">
    <citation type="journal article" date="2020" name="Stud. Mycol.">
        <title>101 Dothideomycetes genomes: a test case for predicting lifestyles and emergence of pathogens.</title>
        <authorList>
            <person name="Haridas S."/>
            <person name="Albert R."/>
            <person name="Binder M."/>
            <person name="Bloem J."/>
            <person name="Labutti K."/>
            <person name="Salamov A."/>
            <person name="Andreopoulos B."/>
            <person name="Baker S."/>
            <person name="Barry K."/>
            <person name="Bills G."/>
            <person name="Bluhm B."/>
            <person name="Cannon C."/>
            <person name="Castanera R."/>
            <person name="Culley D."/>
            <person name="Daum C."/>
            <person name="Ezra D."/>
            <person name="Gonzalez J."/>
            <person name="Henrissat B."/>
            <person name="Kuo A."/>
            <person name="Liang C."/>
            <person name="Lipzen A."/>
            <person name="Lutzoni F."/>
            <person name="Magnuson J."/>
            <person name="Mondo S."/>
            <person name="Nolan M."/>
            <person name="Ohm R."/>
            <person name="Pangilinan J."/>
            <person name="Park H.-J."/>
            <person name="Ramirez L."/>
            <person name="Alfaro M."/>
            <person name="Sun H."/>
            <person name="Tritt A."/>
            <person name="Yoshinaga Y."/>
            <person name="Zwiers L.-H."/>
            <person name="Turgeon B."/>
            <person name="Goodwin S."/>
            <person name="Spatafora J."/>
            <person name="Crous P."/>
            <person name="Grigoriev I."/>
        </authorList>
    </citation>
    <scope>NUCLEOTIDE SEQUENCE</scope>
    <source>
        <strain evidence="4">CBS 627.86</strain>
    </source>
</reference>
<evidence type="ECO:0000259" key="3">
    <source>
        <dbReference type="Pfam" id="PF01370"/>
    </source>
</evidence>
<comment type="similarity">
    <text evidence="2">Belongs to the NAD(P)-dependent epimerase/dehydratase family. Dihydroflavonol-4-reductase subfamily.</text>
</comment>
<organism evidence="4 5">
    <name type="scientific">Lophiotrema nucula</name>
    <dbReference type="NCBI Taxonomy" id="690887"/>
    <lineage>
        <taxon>Eukaryota</taxon>
        <taxon>Fungi</taxon>
        <taxon>Dikarya</taxon>
        <taxon>Ascomycota</taxon>
        <taxon>Pezizomycotina</taxon>
        <taxon>Dothideomycetes</taxon>
        <taxon>Pleosporomycetidae</taxon>
        <taxon>Pleosporales</taxon>
        <taxon>Lophiotremataceae</taxon>
        <taxon>Lophiotrema</taxon>
    </lineage>
</organism>
<evidence type="ECO:0000256" key="1">
    <source>
        <dbReference type="ARBA" id="ARBA00023002"/>
    </source>
</evidence>